<dbReference type="EMBL" id="JAAXOW010000007">
    <property type="protein sequence ID" value="NKX94269.1"/>
    <property type="molecule type" value="Genomic_DNA"/>
</dbReference>
<dbReference type="InterPro" id="IPR000424">
    <property type="entry name" value="Primosome_PriB/ssb"/>
</dbReference>
<dbReference type="InterPro" id="IPR012340">
    <property type="entry name" value="NA-bd_OB-fold"/>
</dbReference>
<keyword evidence="1 2" id="KW-0238">DNA-binding</keyword>
<dbReference type="CDD" id="cd04496">
    <property type="entry name" value="SSB_OBF"/>
    <property type="match status" value="1"/>
</dbReference>
<protein>
    <submittedName>
        <fullName evidence="4">Single-stranded DNA-binding protein</fullName>
    </submittedName>
</protein>
<organism evidence="4 5">
    <name type="scientific">Sanguibacter hominis ATCC BAA-789</name>
    <dbReference type="NCBI Taxonomy" id="1312740"/>
    <lineage>
        <taxon>Bacteria</taxon>
        <taxon>Bacillati</taxon>
        <taxon>Actinomycetota</taxon>
        <taxon>Actinomycetes</taxon>
        <taxon>Micrococcales</taxon>
        <taxon>Sanguibacteraceae</taxon>
        <taxon>Sanguibacter</taxon>
    </lineage>
</organism>
<proteinExistence type="predicted"/>
<feature type="region of interest" description="Disordered" evidence="3">
    <location>
        <begin position="119"/>
        <end position="156"/>
    </location>
</feature>
<dbReference type="Gene3D" id="2.40.50.140">
    <property type="entry name" value="Nucleic acid-binding proteins"/>
    <property type="match status" value="1"/>
</dbReference>
<sequence>MSYETGLVYGNLAVDPELSQTPNRRSVAKVIVMENLRALNKDSGRYEPTGETRRHVVECWQRLAENVAASLRSGDPVVFSGRVKPEAYINGNGEATIAVTVTADFLAPDLRWATATVIRNPRRDQDGPSPRVAQAVAGSSAQWPPLAPTGSDVGPV</sequence>
<accession>A0A9X5FDQ8</accession>
<evidence type="ECO:0000313" key="5">
    <source>
        <dbReference type="Proteomes" id="UP000774283"/>
    </source>
</evidence>
<dbReference type="Proteomes" id="UP000774283">
    <property type="component" value="Unassembled WGS sequence"/>
</dbReference>
<name>A0A9X5FDQ8_9MICO</name>
<dbReference type="PROSITE" id="PS50935">
    <property type="entry name" value="SSB"/>
    <property type="match status" value="1"/>
</dbReference>
<evidence type="ECO:0000313" key="4">
    <source>
        <dbReference type="EMBL" id="NKX94269.1"/>
    </source>
</evidence>
<dbReference type="SUPFAM" id="SSF50249">
    <property type="entry name" value="Nucleic acid-binding proteins"/>
    <property type="match status" value="1"/>
</dbReference>
<dbReference type="GO" id="GO:0003697">
    <property type="term" value="F:single-stranded DNA binding"/>
    <property type="evidence" value="ECO:0007669"/>
    <property type="project" value="InterPro"/>
</dbReference>
<gene>
    <name evidence="4" type="ORF">HF995_13490</name>
</gene>
<comment type="caution">
    <text evidence="4">The sequence shown here is derived from an EMBL/GenBank/DDBJ whole genome shotgun (WGS) entry which is preliminary data.</text>
</comment>
<keyword evidence="5" id="KW-1185">Reference proteome</keyword>
<evidence type="ECO:0000256" key="2">
    <source>
        <dbReference type="PROSITE-ProRule" id="PRU00252"/>
    </source>
</evidence>
<reference evidence="4 5" key="1">
    <citation type="submission" date="2020-04" db="EMBL/GenBank/DDBJ databases">
        <title>MicrobeNet Type strains.</title>
        <authorList>
            <person name="Nicholson A.C."/>
        </authorList>
    </citation>
    <scope>NUCLEOTIDE SEQUENCE [LARGE SCALE GENOMIC DNA]</scope>
    <source>
        <strain evidence="4 5">ATCC BAA-789</strain>
    </source>
</reference>
<evidence type="ECO:0000256" key="3">
    <source>
        <dbReference type="SAM" id="MobiDB-lite"/>
    </source>
</evidence>
<dbReference type="RefSeq" id="WP_168448343.1">
    <property type="nucleotide sequence ID" value="NZ_JAAXOW010000007.1"/>
</dbReference>
<dbReference type="AlphaFoldDB" id="A0A9X5FDQ8"/>
<evidence type="ECO:0000256" key="1">
    <source>
        <dbReference type="ARBA" id="ARBA00023125"/>
    </source>
</evidence>
<dbReference type="Pfam" id="PF00436">
    <property type="entry name" value="SSB"/>
    <property type="match status" value="1"/>
</dbReference>